<dbReference type="GO" id="GO:0043022">
    <property type="term" value="F:ribosome binding"/>
    <property type="evidence" value="ECO:0007669"/>
    <property type="project" value="UniProtKB-UniRule"/>
</dbReference>
<keyword evidence="2 12" id="KW-1003">Cell membrane</keyword>
<comment type="similarity">
    <text evidence="1 12">Belongs to the TRAFAC class translation factor GTPase superfamily. Classic translation factor GTPase family. LepA subfamily.</text>
</comment>
<dbReference type="InterPro" id="IPR006297">
    <property type="entry name" value="EF-4"/>
</dbReference>
<dbReference type="Pfam" id="PF00679">
    <property type="entry name" value="EFG_C"/>
    <property type="match status" value="1"/>
</dbReference>
<dbReference type="Pfam" id="PF06421">
    <property type="entry name" value="LepA_C"/>
    <property type="match status" value="1"/>
</dbReference>
<name>A0A1F6FKX1_9BACT</name>
<dbReference type="FunFam" id="3.30.70.870:FF:000004">
    <property type="entry name" value="Translation factor GUF1, mitochondrial"/>
    <property type="match status" value="1"/>
</dbReference>
<evidence type="ECO:0000256" key="12">
    <source>
        <dbReference type="HAMAP-Rule" id="MF_00071"/>
    </source>
</evidence>
<feature type="binding site" evidence="12">
    <location>
        <begin position="126"/>
        <end position="129"/>
    </location>
    <ligand>
        <name>GTP</name>
        <dbReference type="ChEBI" id="CHEBI:37565"/>
    </ligand>
</feature>
<dbReference type="Pfam" id="PF03144">
    <property type="entry name" value="GTP_EFTU_D2"/>
    <property type="match status" value="1"/>
</dbReference>
<comment type="similarity">
    <text evidence="10">Belongs to the GTP-binding elongation factor family. LepA subfamily.</text>
</comment>
<dbReference type="InterPro" id="IPR000640">
    <property type="entry name" value="EFG_V-like"/>
</dbReference>
<dbReference type="InterPro" id="IPR038363">
    <property type="entry name" value="LepA_C_sf"/>
</dbReference>
<dbReference type="EMBL" id="MFMW01000033">
    <property type="protein sequence ID" value="OGG86524.1"/>
    <property type="molecule type" value="Genomic_DNA"/>
</dbReference>
<evidence type="ECO:0000313" key="14">
    <source>
        <dbReference type="EMBL" id="OGG86524.1"/>
    </source>
</evidence>
<sequence length="607" mass="67830">MHNIRNFCIIAHIDHGKSTLADRFLELTHTVEQRKMRAQYLDQMDLEREKGITIKLQPVKMRYKDYELNLIDTPGHVDFTYEVSRSLAAVEGALLIIDATQGVQAQTIANLYLALEQGLEIIPVLNKIDLPAADIEKTSQQAIELLGCKKDEILLVSAKTGKGVQALLDKIVEKIPAPLANQKNELQAMIFDSVFDEYKGVVAYIRVFAGEIKAADQLYLIGADKPTEATEVGNFLPVMSKVDKLSLGQIGYVATSLKNLEDCKVGDTITIKKQEGINSKQAYKELALPGFKAVKSMVFAGIFCQEGSDFAHLRESLEKLKLTDAALVYEPESSSALGFGFRCGFLGLLHLEIITERLKREYGLDLIVTVPSVAYKIKNKQAEFIIIHSPQELPNAAGVTAIEEPWVRMDIVAPKEYLGKIMELASNKRGLHKNTEFLSEETVILHFELPLCSILVDFYDKLKSVSKGYATLNYEMLGYRPADVERLDILVAEEPVEALSTIVYRNESYRAGKRIVESLKDILPRQMFEVKIQAVLGYQASGKNKGGKIIASARIPAMRKDVTAKLYGGDVTRKRKLLEKQKKGKKKMKAMGKMDIPQEAYLAVLKR</sequence>
<dbReference type="GO" id="GO:0003746">
    <property type="term" value="F:translation elongation factor activity"/>
    <property type="evidence" value="ECO:0007669"/>
    <property type="project" value="UniProtKB-UniRule"/>
</dbReference>
<evidence type="ECO:0000256" key="4">
    <source>
        <dbReference type="ARBA" id="ARBA00022801"/>
    </source>
</evidence>
<dbReference type="CDD" id="cd01890">
    <property type="entry name" value="LepA"/>
    <property type="match status" value="1"/>
</dbReference>
<dbReference type="CDD" id="cd03709">
    <property type="entry name" value="lepA_C"/>
    <property type="match status" value="1"/>
</dbReference>
<evidence type="ECO:0000256" key="9">
    <source>
        <dbReference type="ARBA" id="ARBA00057626"/>
    </source>
</evidence>
<evidence type="ECO:0000256" key="8">
    <source>
        <dbReference type="ARBA" id="ARBA00050293"/>
    </source>
</evidence>
<dbReference type="AlphaFoldDB" id="A0A1F6FKX1"/>
<dbReference type="HAMAP" id="MF_00071">
    <property type="entry name" value="LepA"/>
    <property type="match status" value="1"/>
</dbReference>
<dbReference type="Gene3D" id="2.40.30.10">
    <property type="entry name" value="Translation factors"/>
    <property type="match status" value="1"/>
</dbReference>
<keyword evidence="4 12" id="KW-0378">Hydrolase</keyword>
<dbReference type="Gene3D" id="3.30.70.240">
    <property type="match status" value="1"/>
</dbReference>
<proteinExistence type="inferred from homology"/>
<dbReference type="InterPro" id="IPR009000">
    <property type="entry name" value="Transl_B-barrel_sf"/>
</dbReference>
<keyword evidence="7 12" id="KW-0472">Membrane</keyword>
<evidence type="ECO:0000256" key="11">
    <source>
        <dbReference type="ARBA" id="ARBA00066744"/>
    </source>
</evidence>
<dbReference type="Proteomes" id="UP000179136">
    <property type="component" value="Unassembled WGS sequence"/>
</dbReference>
<evidence type="ECO:0000259" key="13">
    <source>
        <dbReference type="PROSITE" id="PS51722"/>
    </source>
</evidence>
<feature type="binding site" evidence="12">
    <location>
        <begin position="14"/>
        <end position="19"/>
    </location>
    <ligand>
        <name>GTP</name>
        <dbReference type="ChEBI" id="CHEBI:37565"/>
    </ligand>
</feature>
<dbReference type="NCBIfam" id="TIGR01393">
    <property type="entry name" value="lepA"/>
    <property type="match status" value="1"/>
</dbReference>
<comment type="function">
    <text evidence="9 12">Required for accurate and efficient protein synthesis under certain stress conditions. May act as a fidelity factor of the translation reaction, by catalyzing a one-codon backward translocation of tRNAs on improperly translocated ribosomes. Back-translocation proceeds from a post-translocation (POST) complex to a pre-translocation (PRE) complex, thus giving elongation factor G a second chance to translocate the tRNAs correctly. Binds to ribosomes in a GTP-dependent manner.</text>
</comment>
<gene>
    <name evidence="12" type="primary">lepA</name>
    <name evidence="14" type="ORF">A3B87_01510</name>
</gene>
<dbReference type="InterPro" id="IPR027417">
    <property type="entry name" value="P-loop_NTPase"/>
</dbReference>
<dbReference type="Pfam" id="PF00009">
    <property type="entry name" value="GTP_EFTU"/>
    <property type="match status" value="1"/>
</dbReference>
<protein>
    <recommendedName>
        <fullName evidence="11 12">Elongation factor 4</fullName>
        <shortName evidence="12">EF-4</shortName>
        <ecNumber evidence="11 12">3.6.5.n1</ecNumber>
    </recommendedName>
    <alternativeName>
        <fullName evidence="12">Ribosomal back-translocase LepA</fullName>
    </alternativeName>
</protein>
<dbReference type="Gene3D" id="3.30.70.870">
    <property type="entry name" value="Elongation Factor G (Translational Gtpase), domain 3"/>
    <property type="match status" value="1"/>
</dbReference>
<dbReference type="SUPFAM" id="SSF52540">
    <property type="entry name" value="P-loop containing nucleoside triphosphate hydrolases"/>
    <property type="match status" value="1"/>
</dbReference>
<evidence type="ECO:0000256" key="7">
    <source>
        <dbReference type="ARBA" id="ARBA00023136"/>
    </source>
</evidence>
<dbReference type="STRING" id="1798561.A3B87_01510"/>
<dbReference type="Gene3D" id="3.40.50.300">
    <property type="entry name" value="P-loop containing nucleotide triphosphate hydrolases"/>
    <property type="match status" value="1"/>
</dbReference>
<dbReference type="InterPro" id="IPR013842">
    <property type="entry name" value="LepA_CTD"/>
</dbReference>
<keyword evidence="3 12" id="KW-0547">Nucleotide-binding</keyword>
<reference evidence="14 15" key="1">
    <citation type="journal article" date="2016" name="Nat. Commun.">
        <title>Thousands of microbial genomes shed light on interconnected biogeochemical processes in an aquifer system.</title>
        <authorList>
            <person name="Anantharaman K."/>
            <person name="Brown C.T."/>
            <person name="Hug L.A."/>
            <person name="Sharon I."/>
            <person name="Castelle C.J."/>
            <person name="Probst A.J."/>
            <person name="Thomas B.C."/>
            <person name="Singh A."/>
            <person name="Wilkins M.J."/>
            <person name="Karaoz U."/>
            <person name="Brodie E.L."/>
            <person name="Williams K.H."/>
            <person name="Hubbard S.S."/>
            <person name="Banfield J.F."/>
        </authorList>
    </citation>
    <scope>NUCLEOTIDE SEQUENCE [LARGE SCALE GENOMIC DNA]</scope>
</reference>
<feature type="domain" description="Tr-type G" evidence="13">
    <location>
        <begin position="2"/>
        <end position="179"/>
    </location>
</feature>
<accession>A0A1F6FKX1</accession>
<dbReference type="PANTHER" id="PTHR43512">
    <property type="entry name" value="TRANSLATION FACTOR GUF1-RELATED"/>
    <property type="match status" value="1"/>
</dbReference>
<dbReference type="PANTHER" id="PTHR43512:SF4">
    <property type="entry name" value="TRANSLATION FACTOR GUF1 HOMOLOG, CHLOROPLASTIC"/>
    <property type="match status" value="1"/>
</dbReference>
<dbReference type="EC" id="3.6.5.n1" evidence="11 12"/>
<evidence type="ECO:0000256" key="3">
    <source>
        <dbReference type="ARBA" id="ARBA00022741"/>
    </source>
</evidence>
<dbReference type="GO" id="GO:0003924">
    <property type="term" value="F:GTPase activity"/>
    <property type="evidence" value="ECO:0007669"/>
    <property type="project" value="UniProtKB-UniRule"/>
</dbReference>
<evidence type="ECO:0000256" key="2">
    <source>
        <dbReference type="ARBA" id="ARBA00022475"/>
    </source>
</evidence>
<dbReference type="InterPro" id="IPR000795">
    <property type="entry name" value="T_Tr_GTP-bd_dom"/>
</dbReference>
<dbReference type="InterPro" id="IPR005225">
    <property type="entry name" value="Small_GTP-bd"/>
</dbReference>
<dbReference type="InterPro" id="IPR004161">
    <property type="entry name" value="EFTu-like_2"/>
</dbReference>
<dbReference type="Gene3D" id="3.30.70.2570">
    <property type="entry name" value="Elongation factor 4, C-terminal domain"/>
    <property type="match status" value="1"/>
</dbReference>
<comment type="caution">
    <text evidence="14">The sequence shown here is derived from an EMBL/GenBank/DDBJ whole genome shotgun (WGS) entry which is preliminary data.</text>
</comment>
<keyword evidence="14" id="KW-0251">Elongation factor</keyword>
<dbReference type="PROSITE" id="PS00301">
    <property type="entry name" value="G_TR_1"/>
    <property type="match status" value="1"/>
</dbReference>
<dbReference type="GO" id="GO:0005886">
    <property type="term" value="C:plasma membrane"/>
    <property type="evidence" value="ECO:0007669"/>
    <property type="project" value="UniProtKB-SubCell"/>
</dbReference>
<keyword evidence="5 12" id="KW-0648">Protein biosynthesis</keyword>
<dbReference type="GO" id="GO:0005525">
    <property type="term" value="F:GTP binding"/>
    <property type="evidence" value="ECO:0007669"/>
    <property type="project" value="UniProtKB-UniRule"/>
</dbReference>
<dbReference type="SUPFAM" id="SSF54980">
    <property type="entry name" value="EF-G C-terminal domain-like"/>
    <property type="match status" value="2"/>
</dbReference>
<evidence type="ECO:0000313" key="15">
    <source>
        <dbReference type="Proteomes" id="UP000179136"/>
    </source>
</evidence>
<dbReference type="GO" id="GO:0045727">
    <property type="term" value="P:positive regulation of translation"/>
    <property type="evidence" value="ECO:0007669"/>
    <property type="project" value="UniProtKB-UniRule"/>
</dbReference>
<dbReference type="InterPro" id="IPR035647">
    <property type="entry name" value="EFG_III/V"/>
</dbReference>
<dbReference type="SUPFAM" id="SSF50447">
    <property type="entry name" value="Translation proteins"/>
    <property type="match status" value="1"/>
</dbReference>
<dbReference type="FunFam" id="3.30.70.2570:FF:000001">
    <property type="entry name" value="Translation factor GUF1, mitochondrial"/>
    <property type="match status" value="1"/>
</dbReference>
<dbReference type="InterPro" id="IPR035654">
    <property type="entry name" value="LepA_IV"/>
</dbReference>
<comment type="catalytic activity">
    <reaction evidence="8 12">
        <text>GTP + H2O = GDP + phosphate + H(+)</text>
        <dbReference type="Rhea" id="RHEA:19669"/>
        <dbReference type="ChEBI" id="CHEBI:15377"/>
        <dbReference type="ChEBI" id="CHEBI:15378"/>
        <dbReference type="ChEBI" id="CHEBI:37565"/>
        <dbReference type="ChEBI" id="CHEBI:43474"/>
        <dbReference type="ChEBI" id="CHEBI:58189"/>
        <dbReference type="EC" id="3.6.5.n1"/>
    </reaction>
</comment>
<evidence type="ECO:0000256" key="6">
    <source>
        <dbReference type="ARBA" id="ARBA00023134"/>
    </source>
</evidence>
<dbReference type="PROSITE" id="PS51722">
    <property type="entry name" value="G_TR_2"/>
    <property type="match status" value="1"/>
</dbReference>
<dbReference type="NCBIfam" id="TIGR00231">
    <property type="entry name" value="small_GTP"/>
    <property type="match status" value="1"/>
</dbReference>
<dbReference type="FunFam" id="2.40.30.10:FF:000015">
    <property type="entry name" value="Translation factor GUF1, mitochondrial"/>
    <property type="match status" value="1"/>
</dbReference>
<dbReference type="CDD" id="cd16260">
    <property type="entry name" value="EF4_III"/>
    <property type="match status" value="1"/>
</dbReference>
<organism evidence="14 15">
    <name type="scientific">Candidatus Kuenenbacteria bacterium RIFCSPHIGHO2_02_FULL_39_13</name>
    <dbReference type="NCBI Taxonomy" id="1798561"/>
    <lineage>
        <taxon>Bacteria</taxon>
        <taxon>Candidatus Kueneniibacteriota</taxon>
    </lineage>
</organism>
<dbReference type="InterPro" id="IPR031157">
    <property type="entry name" value="G_TR_CS"/>
</dbReference>
<evidence type="ECO:0000256" key="1">
    <source>
        <dbReference type="ARBA" id="ARBA00005454"/>
    </source>
</evidence>
<evidence type="ECO:0000256" key="10">
    <source>
        <dbReference type="ARBA" id="ARBA00061052"/>
    </source>
</evidence>
<dbReference type="PRINTS" id="PR00315">
    <property type="entry name" value="ELONGATNFCT"/>
</dbReference>
<dbReference type="FunFam" id="3.30.70.240:FF:000007">
    <property type="entry name" value="Translation factor GUF1, mitochondrial"/>
    <property type="match status" value="1"/>
</dbReference>
<dbReference type="FunFam" id="3.40.50.300:FF:000078">
    <property type="entry name" value="Elongation factor 4"/>
    <property type="match status" value="1"/>
</dbReference>
<comment type="subcellular location">
    <subcellularLocation>
        <location evidence="12">Cell membrane</location>
        <topology evidence="12">Peripheral membrane protein</topology>
        <orientation evidence="12">Cytoplasmic side</orientation>
    </subcellularLocation>
</comment>
<evidence type="ECO:0000256" key="5">
    <source>
        <dbReference type="ARBA" id="ARBA00022917"/>
    </source>
</evidence>
<keyword evidence="6 12" id="KW-0342">GTP-binding</keyword>